<organism evidence="3 4">
    <name type="scientific">Diversispora epigaea</name>
    <dbReference type="NCBI Taxonomy" id="1348612"/>
    <lineage>
        <taxon>Eukaryota</taxon>
        <taxon>Fungi</taxon>
        <taxon>Fungi incertae sedis</taxon>
        <taxon>Mucoromycota</taxon>
        <taxon>Glomeromycotina</taxon>
        <taxon>Glomeromycetes</taxon>
        <taxon>Diversisporales</taxon>
        <taxon>Diversisporaceae</taxon>
        <taxon>Diversispora</taxon>
    </lineage>
</organism>
<evidence type="ECO:0000313" key="3">
    <source>
        <dbReference type="EMBL" id="RHZ55598.1"/>
    </source>
</evidence>
<dbReference type="EMBL" id="PQFF01000366">
    <property type="protein sequence ID" value="RHZ55598.1"/>
    <property type="molecule type" value="Genomic_DNA"/>
</dbReference>
<protein>
    <recommendedName>
        <fullName evidence="2">Helicase C-terminal domain-containing protein</fullName>
    </recommendedName>
</protein>
<dbReference type="Proteomes" id="UP000266861">
    <property type="component" value="Unassembled WGS sequence"/>
</dbReference>
<gene>
    <name evidence="3" type="ORF">Glove_413g7</name>
</gene>
<name>A0A397H164_9GLOM</name>
<sequence>MSLSSEAKKLLRAELQQQRLKQEVAEYNEAKRLFKGLMDLDHKPGHREHTYYKYWLASNGYTDRNDTALLEAYKPEELYSQYIIRVARKGYTVIDHPIEVYGIPDAHECIDGNQPLRLIIDIDARQKPDPTNAKLPSLDSGKITREDLLSRILVACADALSLIPGCMLSLNSFALASSSNADKCSWHIIYPRAQFVDYRELKGFTEKVVELVGEPYSKFIDVDLPKSHFSLRLLGSAKEGRIKRPAISSVKKGLQKLEDYLVQPKEIYSVIWPRTFSSEEPVKEEFQPIDDENALVKGANMVIAQYGWLQIGRTEKGFINFQTQSVKECPICDVKHDKDQLYGFIRKNGHFILKCYRQKQYKPDHKMKESPKLNESQGKINELKSSGLKICNYQDEQNLSVDKWDVIIVQVESLSRIEFSSRLIIAVLDEVNAIQRQMNSGSNARESENAMRDVLRSAQHVLAMDAFANLGTLAFLKAYRGENIRVIDNKFQPLIGKTIEYLPDPNSGAEAMRIGFEYLKQGKRVAFVVTSPNMARALVEKASKLSFKARAYYGDMDGKQRKNDFLDINTAWGELDCVAYTNTVEAGISFEKSNHFDIVIGITNIETPVNVEAFIQMMFRIRDCEKRILSLFYQKNSNKLSRTPGHENIRAELAIARPNELPIAIKGHREWDKDSIFYKLDQSPAVTSFIEVEHQKRLSAKNFIEISCSLIASTGASLKLIKMDESRGVIGIRKKVRNEIRAEVSVIKHTDFDAVATSRNLTLEEAEFLKLDSERSVADTMALKRFYMWNLYGGNDMSIEDWNKLCDKDFVELYSPPEPRKHFLRLSHFYKQGYDEDNATEELKAKDIAQWEDTCYHAKDNFEDSVAKDLRKTYSANHWEAVRGLLQSLGFTGMDDKRILSDDQVKVAFETSRERFIEIRSQALLLFGFKSRAKEIPDLKSAIKAINAIVGNWCGYTINSERKLIGPKEKRVWKYSYQINRKPYKGRGFDNQEEVMASKLNNPEYRSKVPVLPLYKSRVSDEIQDFFDSIPITNNTALEYAEREISDSSSNAIDEKDLPLKMPAHIQSTDLSQDIYHVDTTISEGDTVEKKIPESLDTICPPPTISLSSEFLIKNESDIDILILLLQQNFQMSQEMLEQWKTKIAFEFRDNINYWKKERESMNEVDFLKYKQNFEAKMKVPTTPHKKELKNRSLALIEYAYTCSQN</sequence>
<feature type="coiled-coil region" evidence="1">
    <location>
        <begin position="3"/>
        <end position="33"/>
    </location>
</feature>
<proteinExistence type="predicted"/>
<dbReference type="Pfam" id="PF02399">
    <property type="entry name" value="Herpes_ori_bp"/>
    <property type="match status" value="1"/>
</dbReference>
<evidence type="ECO:0000313" key="4">
    <source>
        <dbReference type="Proteomes" id="UP000266861"/>
    </source>
</evidence>
<dbReference type="GO" id="GO:0003688">
    <property type="term" value="F:DNA replication origin binding"/>
    <property type="evidence" value="ECO:0007669"/>
    <property type="project" value="InterPro"/>
</dbReference>
<dbReference type="STRING" id="1348612.A0A397H164"/>
<dbReference type="OrthoDB" id="2378788at2759"/>
<dbReference type="InterPro" id="IPR003450">
    <property type="entry name" value="Replication_origin-bd"/>
</dbReference>
<dbReference type="SUPFAM" id="SSF52540">
    <property type="entry name" value="P-loop containing nucleoside triphosphate hydrolases"/>
    <property type="match status" value="1"/>
</dbReference>
<dbReference type="GO" id="GO:0006260">
    <property type="term" value="P:DNA replication"/>
    <property type="evidence" value="ECO:0007669"/>
    <property type="project" value="InterPro"/>
</dbReference>
<dbReference type="InterPro" id="IPR001650">
    <property type="entry name" value="Helicase_C-like"/>
</dbReference>
<comment type="caution">
    <text evidence="3">The sequence shown here is derived from an EMBL/GenBank/DDBJ whole genome shotgun (WGS) entry which is preliminary data.</text>
</comment>
<dbReference type="AlphaFoldDB" id="A0A397H164"/>
<accession>A0A397H164</accession>
<dbReference type="PROSITE" id="PS51194">
    <property type="entry name" value="HELICASE_CTER"/>
    <property type="match status" value="1"/>
</dbReference>
<evidence type="ECO:0000256" key="1">
    <source>
        <dbReference type="SAM" id="Coils"/>
    </source>
</evidence>
<dbReference type="Gene3D" id="3.40.50.300">
    <property type="entry name" value="P-loop containing nucleotide triphosphate hydrolases"/>
    <property type="match status" value="1"/>
</dbReference>
<feature type="domain" description="Helicase C-terminal" evidence="2">
    <location>
        <begin position="511"/>
        <end position="669"/>
    </location>
</feature>
<keyword evidence="1" id="KW-0175">Coiled coil</keyword>
<dbReference type="InterPro" id="IPR027417">
    <property type="entry name" value="P-loop_NTPase"/>
</dbReference>
<evidence type="ECO:0000259" key="2">
    <source>
        <dbReference type="PROSITE" id="PS51194"/>
    </source>
</evidence>
<keyword evidence="4" id="KW-1185">Reference proteome</keyword>
<dbReference type="GO" id="GO:0005524">
    <property type="term" value="F:ATP binding"/>
    <property type="evidence" value="ECO:0007669"/>
    <property type="project" value="InterPro"/>
</dbReference>
<reference evidence="3 4" key="1">
    <citation type="submission" date="2018-08" db="EMBL/GenBank/DDBJ databases">
        <title>Genome and evolution of the arbuscular mycorrhizal fungus Diversispora epigaea (formerly Glomus versiforme) and its bacterial endosymbionts.</title>
        <authorList>
            <person name="Sun X."/>
            <person name="Fei Z."/>
            <person name="Harrison M."/>
        </authorList>
    </citation>
    <scope>NUCLEOTIDE SEQUENCE [LARGE SCALE GENOMIC DNA]</scope>
    <source>
        <strain evidence="3 4">IT104</strain>
    </source>
</reference>